<name>A0A7R8WYA6_9CRUS</name>
<sequence length="212" mass="23386">CCIRLNVFPVRSVSPVPLPACCFLSPPAPPEEDEEDEPHEGLSGEEEDEEELEEEEEEEWASTQESQSEEGESDEEASVSDESQPHLCRKDAATSDEEESAEEDIERPVFVFFSSCLVVKNGGRSVPEINVEEATKKQPPPFSPRPPSKEEPEEPALPSWRQPVAVAKTKQGNGTGPVADRDRPVSEELPPAPTTANIPPLRRATSLMERDK</sequence>
<dbReference type="EMBL" id="OB680180">
    <property type="protein sequence ID" value="CAD7236588.1"/>
    <property type="molecule type" value="Genomic_DNA"/>
</dbReference>
<evidence type="ECO:0000256" key="1">
    <source>
        <dbReference type="SAM" id="MobiDB-lite"/>
    </source>
</evidence>
<accession>A0A7R8WYA6</accession>
<feature type="non-terminal residue" evidence="2">
    <location>
        <position position="1"/>
    </location>
</feature>
<feature type="compositionally biased region" description="Acidic residues" evidence="1">
    <location>
        <begin position="30"/>
        <end position="60"/>
    </location>
</feature>
<feature type="region of interest" description="Disordered" evidence="1">
    <location>
        <begin position="123"/>
        <end position="212"/>
    </location>
</feature>
<proteinExistence type="predicted"/>
<evidence type="ECO:0000313" key="2">
    <source>
        <dbReference type="EMBL" id="CAD7236588.1"/>
    </source>
</evidence>
<reference evidence="2" key="1">
    <citation type="submission" date="2020-11" db="EMBL/GenBank/DDBJ databases">
        <authorList>
            <person name="Tran Van P."/>
        </authorList>
    </citation>
    <scope>NUCLEOTIDE SEQUENCE</scope>
</reference>
<organism evidence="2">
    <name type="scientific">Cyprideis torosa</name>
    <dbReference type="NCBI Taxonomy" id="163714"/>
    <lineage>
        <taxon>Eukaryota</taxon>
        <taxon>Metazoa</taxon>
        <taxon>Ecdysozoa</taxon>
        <taxon>Arthropoda</taxon>
        <taxon>Crustacea</taxon>
        <taxon>Oligostraca</taxon>
        <taxon>Ostracoda</taxon>
        <taxon>Podocopa</taxon>
        <taxon>Podocopida</taxon>
        <taxon>Cytherocopina</taxon>
        <taxon>Cytheroidea</taxon>
        <taxon>Cytherideidae</taxon>
        <taxon>Cyprideis</taxon>
    </lineage>
</organism>
<feature type="region of interest" description="Disordered" evidence="1">
    <location>
        <begin position="25"/>
        <end position="107"/>
    </location>
</feature>
<dbReference type="AlphaFoldDB" id="A0A7R8WYA6"/>
<feature type="non-terminal residue" evidence="2">
    <location>
        <position position="212"/>
    </location>
</feature>
<feature type="compositionally biased region" description="Acidic residues" evidence="1">
    <location>
        <begin position="67"/>
        <end position="79"/>
    </location>
</feature>
<feature type="compositionally biased region" description="Acidic residues" evidence="1">
    <location>
        <begin position="94"/>
        <end position="105"/>
    </location>
</feature>
<protein>
    <submittedName>
        <fullName evidence="2">Uncharacterized protein</fullName>
    </submittedName>
</protein>
<gene>
    <name evidence="2" type="ORF">CTOB1V02_LOCUS14403</name>
</gene>